<reference evidence="3 4" key="1">
    <citation type="submission" date="2018-01" db="EMBL/GenBank/DDBJ databases">
        <title>Superficieibacter electus gen. nov., sp. nov., an extended-spectrum beta-lactamase possessing member of the Enterobacteriaceae family, isolated from intensive care unit surfaces.</title>
        <authorList>
            <person name="Potter R.F."/>
            <person name="D'Souza A.W."/>
        </authorList>
    </citation>
    <scope>NUCLEOTIDE SEQUENCE [LARGE SCALE GENOMIC DNA]</scope>
    <source>
        <strain evidence="2 4">BP-1</strain>
        <strain evidence="1 3">BP-2</strain>
    </source>
</reference>
<dbReference type="EMBL" id="PQGE01000005">
    <property type="protein sequence ID" value="POP45810.1"/>
    <property type="molecule type" value="Genomic_DNA"/>
</dbReference>
<comment type="caution">
    <text evidence="2">The sequence shown here is derived from an EMBL/GenBank/DDBJ whole genome shotgun (WGS) entry which is preliminary data.</text>
</comment>
<dbReference type="Proteomes" id="UP000237073">
    <property type="component" value="Unassembled WGS sequence"/>
</dbReference>
<dbReference type="InterPro" id="IPR008514">
    <property type="entry name" value="T6SS_Hcp"/>
</dbReference>
<evidence type="ECO:0000313" key="1">
    <source>
        <dbReference type="EMBL" id="POP45810.1"/>
    </source>
</evidence>
<evidence type="ECO:0000313" key="4">
    <source>
        <dbReference type="Proteomes" id="UP000247005"/>
    </source>
</evidence>
<proteinExistence type="predicted"/>
<dbReference type="Proteomes" id="UP000247005">
    <property type="component" value="Unassembled WGS sequence"/>
</dbReference>
<dbReference type="InterPro" id="IPR036624">
    <property type="entry name" value="Hcp1-lik_sf"/>
</dbReference>
<gene>
    <name evidence="2" type="ORF">CHU32_08345</name>
    <name evidence="1" type="ORF">CHU33_06800</name>
</gene>
<dbReference type="Gene3D" id="2.30.110.20">
    <property type="entry name" value="Hcp1-like"/>
    <property type="match status" value="1"/>
</dbReference>
<keyword evidence="3" id="KW-1185">Reference proteome</keyword>
<dbReference type="SUPFAM" id="SSF141452">
    <property type="entry name" value="Hcp1-like"/>
    <property type="match status" value="1"/>
</dbReference>
<name>A0A2P5GRF3_9ENTR</name>
<evidence type="ECO:0000313" key="2">
    <source>
        <dbReference type="EMBL" id="POP49116.1"/>
    </source>
</evidence>
<dbReference type="EMBL" id="PQGD01000006">
    <property type="protein sequence ID" value="POP49116.1"/>
    <property type="molecule type" value="Genomic_DNA"/>
</dbReference>
<accession>A0A2P5GRF3</accession>
<evidence type="ECO:0000313" key="3">
    <source>
        <dbReference type="Proteomes" id="UP000237073"/>
    </source>
</evidence>
<sequence>MLNCEFDFYCTNREGVNEHYEKTRLTKATIKDISLSSADAMNNPGGQPTKNISFTYNSMTWEHCLAGSIAYILWNARVSDFIRRIICRGLQ</sequence>
<dbReference type="Pfam" id="PF05638">
    <property type="entry name" value="T6SS_HCP"/>
    <property type="match status" value="1"/>
</dbReference>
<organism evidence="2 4">
    <name type="scientific">Superficieibacter electus</name>
    <dbReference type="NCBI Taxonomy" id="2022662"/>
    <lineage>
        <taxon>Bacteria</taxon>
        <taxon>Pseudomonadati</taxon>
        <taxon>Pseudomonadota</taxon>
        <taxon>Gammaproteobacteria</taxon>
        <taxon>Enterobacterales</taxon>
        <taxon>Enterobacteriaceae</taxon>
        <taxon>Superficieibacter</taxon>
    </lineage>
</organism>
<dbReference type="OrthoDB" id="5674026at2"/>
<dbReference type="AlphaFoldDB" id="A0A2P5GRF3"/>
<protein>
    <submittedName>
        <fullName evidence="2">Uncharacterized protein</fullName>
    </submittedName>
</protein>